<proteinExistence type="predicted"/>
<keyword evidence="2" id="KW-1185">Reference proteome</keyword>
<dbReference type="EMBL" id="CM023485">
    <property type="protein sequence ID" value="KAH6931669.1"/>
    <property type="molecule type" value="Genomic_DNA"/>
</dbReference>
<name>A0ACB7SD19_HYAAI</name>
<accession>A0ACB7SD19</accession>
<comment type="caution">
    <text evidence="1">The sequence shown here is derived from an EMBL/GenBank/DDBJ whole genome shotgun (WGS) entry which is preliminary data.</text>
</comment>
<reference evidence="1" key="1">
    <citation type="submission" date="2020-05" db="EMBL/GenBank/DDBJ databases">
        <title>Large-scale comparative analyses of tick genomes elucidate their genetic diversity and vector capacities.</title>
        <authorList>
            <person name="Jia N."/>
            <person name="Wang J."/>
            <person name="Shi W."/>
            <person name="Du L."/>
            <person name="Sun Y."/>
            <person name="Zhan W."/>
            <person name="Jiang J."/>
            <person name="Wang Q."/>
            <person name="Zhang B."/>
            <person name="Ji P."/>
            <person name="Sakyi L.B."/>
            <person name="Cui X."/>
            <person name="Yuan T."/>
            <person name="Jiang B."/>
            <person name="Yang W."/>
            <person name="Lam T.T.-Y."/>
            <person name="Chang Q."/>
            <person name="Ding S."/>
            <person name="Wang X."/>
            <person name="Zhu J."/>
            <person name="Ruan X."/>
            <person name="Zhao L."/>
            <person name="Wei J."/>
            <person name="Que T."/>
            <person name="Du C."/>
            <person name="Cheng J."/>
            <person name="Dai P."/>
            <person name="Han X."/>
            <person name="Huang E."/>
            <person name="Gao Y."/>
            <person name="Liu J."/>
            <person name="Shao H."/>
            <person name="Ye R."/>
            <person name="Li L."/>
            <person name="Wei W."/>
            <person name="Wang X."/>
            <person name="Wang C."/>
            <person name="Yang T."/>
            <person name="Huo Q."/>
            <person name="Li W."/>
            <person name="Guo W."/>
            <person name="Chen H."/>
            <person name="Zhou L."/>
            <person name="Ni X."/>
            <person name="Tian J."/>
            <person name="Zhou Y."/>
            <person name="Sheng Y."/>
            <person name="Liu T."/>
            <person name="Pan Y."/>
            <person name="Xia L."/>
            <person name="Li J."/>
            <person name="Zhao F."/>
            <person name="Cao W."/>
        </authorList>
    </citation>
    <scope>NUCLEOTIDE SEQUENCE</scope>
    <source>
        <strain evidence="1">Hyas-2018</strain>
    </source>
</reference>
<organism evidence="1 2">
    <name type="scientific">Hyalomma asiaticum</name>
    <name type="common">Tick</name>
    <dbReference type="NCBI Taxonomy" id="266040"/>
    <lineage>
        <taxon>Eukaryota</taxon>
        <taxon>Metazoa</taxon>
        <taxon>Ecdysozoa</taxon>
        <taxon>Arthropoda</taxon>
        <taxon>Chelicerata</taxon>
        <taxon>Arachnida</taxon>
        <taxon>Acari</taxon>
        <taxon>Parasitiformes</taxon>
        <taxon>Ixodida</taxon>
        <taxon>Ixodoidea</taxon>
        <taxon>Ixodidae</taxon>
        <taxon>Hyalomminae</taxon>
        <taxon>Hyalomma</taxon>
    </lineage>
</organism>
<protein>
    <submittedName>
        <fullName evidence="1">Uncharacterized protein</fullName>
    </submittedName>
</protein>
<sequence length="90" mass="10072">MAFARASQSRARGTRRIVDERAVHCEASQRRRHQRRRARASGRGGATHAGKAPGGSIRCRRGEALIELRQIGPSLKRPRPHADKRRVVDS</sequence>
<evidence type="ECO:0000313" key="2">
    <source>
        <dbReference type="Proteomes" id="UP000821845"/>
    </source>
</evidence>
<gene>
    <name evidence="1" type="ORF">HPB50_026706</name>
</gene>
<dbReference type="Proteomes" id="UP000821845">
    <property type="component" value="Chromosome 5"/>
</dbReference>
<evidence type="ECO:0000313" key="1">
    <source>
        <dbReference type="EMBL" id="KAH6931669.1"/>
    </source>
</evidence>